<gene>
    <name evidence="1" type="ORF">LCGC14_1986750</name>
</gene>
<accession>A0A0F9FV92</accession>
<feature type="non-terminal residue" evidence="1">
    <location>
        <position position="1"/>
    </location>
</feature>
<organism evidence="1">
    <name type="scientific">marine sediment metagenome</name>
    <dbReference type="NCBI Taxonomy" id="412755"/>
    <lineage>
        <taxon>unclassified sequences</taxon>
        <taxon>metagenomes</taxon>
        <taxon>ecological metagenomes</taxon>
    </lineage>
</organism>
<dbReference type="EMBL" id="LAZR01022329">
    <property type="protein sequence ID" value="KKL82231.1"/>
    <property type="molecule type" value="Genomic_DNA"/>
</dbReference>
<evidence type="ECO:0000313" key="1">
    <source>
        <dbReference type="EMBL" id="KKL82231.1"/>
    </source>
</evidence>
<comment type="caution">
    <text evidence="1">The sequence shown here is derived from an EMBL/GenBank/DDBJ whole genome shotgun (WGS) entry which is preliminary data.</text>
</comment>
<name>A0A0F9FV92_9ZZZZ</name>
<dbReference type="AlphaFoldDB" id="A0A0F9FV92"/>
<protein>
    <submittedName>
        <fullName evidence="1">Uncharacterized protein</fullName>
    </submittedName>
</protein>
<sequence length="39" mass="4589">TLIIRFPVNNIERLLDSRVVVKDLVMEVKNEPIPRIVCR</sequence>
<reference evidence="1" key="1">
    <citation type="journal article" date="2015" name="Nature">
        <title>Complex archaea that bridge the gap between prokaryotes and eukaryotes.</title>
        <authorList>
            <person name="Spang A."/>
            <person name="Saw J.H."/>
            <person name="Jorgensen S.L."/>
            <person name="Zaremba-Niedzwiedzka K."/>
            <person name="Martijn J."/>
            <person name="Lind A.E."/>
            <person name="van Eijk R."/>
            <person name="Schleper C."/>
            <person name="Guy L."/>
            <person name="Ettema T.J."/>
        </authorList>
    </citation>
    <scope>NUCLEOTIDE SEQUENCE</scope>
</reference>
<proteinExistence type="predicted"/>